<dbReference type="Proteomes" id="UP000824225">
    <property type="component" value="Unassembled WGS sequence"/>
</dbReference>
<keyword evidence="6" id="KW-0816">Tricarboxylic acid cycle</keyword>
<proteinExistence type="inferred from homology"/>
<feature type="binding site" evidence="13">
    <location>
        <position position="103"/>
    </location>
    <ligand>
        <name>D-threo-isocitrate</name>
        <dbReference type="ChEBI" id="CHEBI:15562"/>
    </ligand>
</feature>
<evidence type="ECO:0000256" key="14">
    <source>
        <dbReference type="PIRSR" id="PIRSR604439-2"/>
    </source>
</evidence>
<dbReference type="Pfam" id="PF00180">
    <property type="entry name" value="Iso_dh"/>
    <property type="match status" value="1"/>
</dbReference>
<keyword evidence="8 15" id="KW-0460">Magnesium</keyword>
<keyword evidence="10" id="KW-0560">Oxidoreductase</keyword>
<feature type="site" description="Critical for catalysis" evidence="16">
    <location>
        <position position="134"/>
    </location>
</feature>
<dbReference type="SMART" id="SM01329">
    <property type="entry name" value="Iso_dh"/>
    <property type="match status" value="1"/>
</dbReference>
<dbReference type="SUPFAM" id="SSF53659">
    <property type="entry name" value="Isocitrate/Isopropylmalate dehydrogenase-like"/>
    <property type="match status" value="1"/>
</dbReference>
<evidence type="ECO:0000256" key="16">
    <source>
        <dbReference type="PIRSR" id="PIRSR604439-4"/>
    </source>
</evidence>
<dbReference type="InterPro" id="IPR024084">
    <property type="entry name" value="IsoPropMal-DH-like_dom"/>
</dbReference>
<evidence type="ECO:0000256" key="17">
    <source>
        <dbReference type="PIRSR" id="PIRSR604439-5"/>
    </source>
</evidence>
<comment type="cofactor">
    <cofactor evidence="15">
        <name>Mg(2+)</name>
        <dbReference type="ChEBI" id="CHEBI:18420"/>
    </cofactor>
    <cofactor evidence="15">
        <name>Mn(2+)</name>
        <dbReference type="ChEBI" id="CHEBI:29035"/>
    </cofactor>
    <text evidence="15">Binds 1 Mg(2+) or Mn(2+) ion per subunit.</text>
</comment>
<evidence type="ECO:0000256" key="6">
    <source>
        <dbReference type="ARBA" id="ARBA00022532"/>
    </source>
</evidence>
<feature type="domain" description="Isopropylmalate dehydrogenase-like" evidence="18">
    <location>
        <begin position="4"/>
        <end position="379"/>
    </location>
</feature>
<evidence type="ECO:0000256" key="10">
    <source>
        <dbReference type="ARBA" id="ARBA00023002"/>
    </source>
</evidence>
<dbReference type="GO" id="GO:0006097">
    <property type="term" value="P:glyoxylate cycle"/>
    <property type="evidence" value="ECO:0007669"/>
    <property type="project" value="UniProtKB-KW"/>
</dbReference>
<keyword evidence="5" id="KW-0329">Glyoxylate bypass</keyword>
<dbReference type="InterPro" id="IPR019818">
    <property type="entry name" value="IsoCit/isopropylmalate_DH_CS"/>
</dbReference>
<evidence type="ECO:0000256" key="15">
    <source>
        <dbReference type="PIRSR" id="PIRSR604439-3"/>
    </source>
</evidence>
<dbReference type="EMBL" id="DXAN01000009">
    <property type="protein sequence ID" value="HJA08320.1"/>
    <property type="molecule type" value="Genomic_DNA"/>
</dbReference>
<evidence type="ECO:0000256" key="1">
    <source>
        <dbReference type="ARBA" id="ARBA00001936"/>
    </source>
</evidence>
<comment type="caution">
    <text evidence="19">The sequence shown here is derived from an EMBL/GenBank/DDBJ whole genome shotgun (WGS) entry which is preliminary data.</text>
</comment>
<evidence type="ECO:0000259" key="18">
    <source>
        <dbReference type="SMART" id="SM01329"/>
    </source>
</evidence>
<dbReference type="PANTHER" id="PTHR43504:SF1">
    <property type="entry name" value="ISOCITRATE DEHYDROGENASE [NADP]"/>
    <property type="match status" value="1"/>
</dbReference>
<evidence type="ECO:0000256" key="3">
    <source>
        <dbReference type="ARBA" id="ARBA00011738"/>
    </source>
</evidence>
<name>A0A9D2HE02_9BACT</name>
<evidence type="ECO:0000256" key="7">
    <source>
        <dbReference type="ARBA" id="ARBA00022723"/>
    </source>
</evidence>
<keyword evidence="9 14" id="KW-0521">NADP</keyword>
<feature type="modified residue" description="N6-succinyllysine" evidence="17">
    <location>
        <position position="74"/>
    </location>
</feature>
<evidence type="ECO:0000256" key="8">
    <source>
        <dbReference type="ARBA" id="ARBA00022842"/>
    </source>
</evidence>
<dbReference type="AlphaFoldDB" id="A0A9D2HE02"/>
<organism evidence="19 20">
    <name type="scientific">Candidatus Mailhella merdigallinarum</name>
    <dbReference type="NCBI Taxonomy" id="2838658"/>
    <lineage>
        <taxon>Bacteria</taxon>
        <taxon>Pseudomonadati</taxon>
        <taxon>Thermodesulfobacteriota</taxon>
        <taxon>Desulfovibrionia</taxon>
        <taxon>Desulfovibrionales</taxon>
        <taxon>Desulfovibrionaceae</taxon>
        <taxon>Mailhella</taxon>
    </lineage>
</organism>
<feature type="binding site" evidence="14">
    <location>
        <position position="319"/>
    </location>
    <ligand>
        <name>NADP(+)</name>
        <dbReference type="ChEBI" id="CHEBI:58349"/>
    </ligand>
</feature>
<dbReference type="PANTHER" id="PTHR43504">
    <property type="entry name" value="ISOCITRATE DEHYDROGENASE [NADP]"/>
    <property type="match status" value="1"/>
</dbReference>
<dbReference type="EC" id="1.1.1.42" evidence="4"/>
<feature type="binding site" evidence="13">
    <location>
        <position position="87"/>
    </location>
    <ligand>
        <name>D-threo-isocitrate</name>
        <dbReference type="ChEBI" id="CHEBI:15562"/>
    </ligand>
</feature>
<dbReference type="GO" id="GO:0004450">
    <property type="term" value="F:isocitrate dehydrogenase (NADP+) activity"/>
    <property type="evidence" value="ECO:0007669"/>
    <property type="project" value="UniProtKB-EC"/>
</dbReference>
<dbReference type="GO" id="GO:0000287">
    <property type="term" value="F:magnesium ion binding"/>
    <property type="evidence" value="ECO:0007669"/>
    <property type="project" value="InterPro"/>
</dbReference>
<evidence type="ECO:0000256" key="9">
    <source>
        <dbReference type="ARBA" id="ARBA00022857"/>
    </source>
</evidence>
<feature type="binding site" evidence="13">
    <location>
        <position position="93"/>
    </location>
    <ligand>
        <name>D-threo-isocitrate</name>
        <dbReference type="ChEBI" id="CHEBI:15562"/>
    </ligand>
</feature>
<comment type="subunit">
    <text evidence="3">Homodimer.</text>
</comment>
<evidence type="ECO:0000256" key="4">
    <source>
        <dbReference type="ARBA" id="ARBA00013013"/>
    </source>
</evidence>
<dbReference type="GO" id="GO:0051287">
    <property type="term" value="F:NAD binding"/>
    <property type="evidence" value="ECO:0007669"/>
    <property type="project" value="InterPro"/>
</dbReference>
<feature type="binding site" evidence="15">
    <location>
        <position position="274"/>
    </location>
    <ligand>
        <name>Mg(2+)</name>
        <dbReference type="ChEBI" id="CHEBI:18420"/>
    </ligand>
</feature>
<dbReference type="InterPro" id="IPR004439">
    <property type="entry name" value="Isocitrate_DH_NADP_dimer_prok"/>
</dbReference>
<evidence type="ECO:0000313" key="20">
    <source>
        <dbReference type="Proteomes" id="UP000824225"/>
    </source>
</evidence>
<gene>
    <name evidence="19" type="primary">icd</name>
    <name evidence="19" type="ORF">H9962_03905</name>
</gene>
<evidence type="ECO:0000313" key="19">
    <source>
        <dbReference type="EMBL" id="HJA08320.1"/>
    </source>
</evidence>
<keyword evidence="11 15" id="KW-0464">Manganese</keyword>
<dbReference type="GO" id="GO:0006099">
    <property type="term" value="P:tricarboxylic acid cycle"/>
    <property type="evidence" value="ECO:0007669"/>
    <property type="project" value="UniProtKB-KW"/>
</dbReference>
<protein>
    <recommendedName>
        <fullName evidence="4">isocitrate dehydrogenase (NADP(+))</fullName>
        <ecNumber evidence="4">1.1.1.42</ecNumber>
    </recommendedName>
</protein>
<comment type="cofactor">
    <cofactor evidence="1">
        <name>Mn(2+)</name>
        <dbReference type="ChEBI" id="CHEBI:29035"/>
    </cofactor>
</comment>
<accession>A0A9D2HE02</accession>
<comment type="catalytic activity">
    <reaction evidence="12">
        <text>D-threo-isocitrate + NADP(+) = 2-oxoglutarate + CO2 + NADPH</text>
        <dbReference type="Rhea" id="RHEA:19629"/>
        <dbReference type="ChEBI" id="CHEBI:15562"/>
        <dbReference type="ChEBI" id="CHEBI:16526"/>
        <dbReference type="ChEBI" id="CHEBI:16810"/>
        <dbReference type="ChEBI" id="CHEBI:57783"/>
        <dbReference type="ChEBI" id="CHEBI:58349"/>
        <dbReference type="EC" id="1.1.1.42"/>
    </reaction>
</comment>
<dbReference type="NCBIfam" id="NF005425">
    <property type="entry name" value="PRK07006.1"/>
    <property type="match status" value="1"/>
</dbReference>
<dbReference type="PROSITE" id="PS00470">
    <property type="entry name" value="IDH_IMDH"/>
    <property type="match status" value="1"/>
</dbReference>
<feature type="binding site" evidence="13">
    <location>
        <position position="89"/>
    </location>
    <ligand>
        <name>D-threo-isocitrate</name>
        <dbReference type="ChEBI" id="CHEBI:15562"/>
    </ligand>
</feature>
<dbReference type="Gene3D" id="3.40.718.10">
    <property type="entry name" value="Isopropylmalate Dehydrogenase"/>
    <property type="match status" value="1"/>
</dbReference>
<keyword evidence="7" id="KW-0479">Metal-binding</keyword>
<evidence type="ECO:0000256" key="2">
    <source>
        <dbReference type="ARBA" id="ARBA00007769"/>
    </source>
</evidence>
<comment type="similarity">
    <text evidence="2">Belongs to the isocitrate and isopropylmalate dehydrogenases family.</text>
</comment>
<evidence type="ECO:0000256" key="5">
    <source>
        <dbReference type="ARBA" id="ARBA00022435"/>
    </source>
</evidence>
<evidence type="ECO:0000256" key="12">
    <source>
        <dbReference type="ARBA" id="ARBA00023554"/>
    </source>
</evidence>
<sequence length="388" mass="41483">MRKTVYWMEGDGIGPEIWRATRPVLDAAVRRAYGDGRGLDWVELAAGEKAMTATGNPLPQETLDALSKADVAIKGPLGTPVGGGFRSLNVTLRQTFDLYACIRPVRWFEGVCAPVRHPERVNMVIFRENTEDVYAGIEYAAGTPEAERLGAVLRDELGARVAKDAALGVKPMTERGSKRLVRRAVRYALDHGLPSVTLVHKGNIMKYTEGAFRAWGYEAAAEFGDSVILEKDATPDNSADRVVIKDRIADAMFQEALLHPEQYSVLASPNLNGDYLSDALAAQVGGLGMAPGVNMSDSLALFEATHGTAPKAAGKDIANPGSLLLSGALMLEHLGWGEAATLVERALRGVIADRTVTPDLAADMPGARAVSCSEFGRLLVDKIAVSAS</sequence>
<reference evidence="19" key="2">
    <citation type="submission" date="2021-04" db="EMBL/GenBank/DDBJ databases">
        <authorList>
            <person name="Gilroy R."/>
        </authorList>
    </citation>
    <scope>NUCLEOTIDE SEQUENCE</scope>
    <source>
        <strain evidence="19">CHK186-16707</strain>
    </source>
</reference>
<feature type="modified residue" description="Phosphoserine" evidence="17">
    <location>
        <position position="87"/>
    </location>
</feature>
<evidence type="ECO:0000256" key="11">
    <source>
        <dbReference type="ARBA" id="ARBA00023211"/>
    </source>
</evidence>
<feature type="site" description="Critical for catalysis" evidence="16">
    <location>
        <position position="201"/>
    </location>
</feature>
<reference evidence="19" key="1">
    <citation type="journal article" date="2021" name="PeerJ">
        <title>Extensive microbial diversity within the chicken gut microbiome revealed by metagenomics and culture.</title>
        <authorList>
            <person name="Gilroy R."/>
            <person name="Ravi A."/>
            <person name="Getino M."/>
            <person name="Pursley I."/>
            <person name="Horton D.L."/>
            <person name="Alikhan N.F."/>
            <person name="Baker D."/>
            <person name="Gharbi K."/>
            <person name="Hall N."/>
            <person name="Watson M."/>
            <person name="Adriaenssens E.M."/>
            <person name="Foster-Nyarko E."/>
            <person name="Jarju S."/>
            <person name="Secka A."/>
            <person name="Antonio M."/>
            <person name="Oren A."/>
            <person name="Chaudhuri R.R."/>
            <person name="La Ragione R."/>
            <person name="Hildebrand F."/>
            <person name="Pallen M.J."/>
        </authorList>
    </citation>
    <scope>NUCLEOTIDE SEQUENCE</scope>
    <source>
        <strain evidence="19">CHK186-16707</strain>
    </source>
</reference>
<evidence type="ECO:0000256" key="13">
    <source>
        <dbReference type="PIRSR" id="PIRSR604439-1"/>
    </source>
</evidence>
<feature type="binding site" evidence="13">
    <location>
        <position position="127"/>
    </location>
    <ligand>
        <name>D-threo-isocitrate</name>
        <dbReference type="ChEBI" id="CHEBI:15562"/>
    </ligand>
</feature>